<dbReference type="InterPro" id="IPR010992">
    <property type="entry name" value="IHF-like_DNA-bd_dom_sf"/>
</dbReference>
<evidence type="ECO:0000256" key="3">
    <source>
        <dbReference type="ARBA" id="ARBA00023125"/>
    </source>
</evidence>
<gene>
    <name evidence="5" type="ORF">HMPREF1536_03549</name>
</gene>
<accession>A0A0F5J898</accession>
<dbReference type="PATRIC" id="fig|1203610.3.peg.3617"/>
<comment type="caution">
    <text evidence="5">The sequence shown here is derived from an EMBL/GenBank/DDBJ whole genome shotgun (WGS) entry which is preliminary data.</text>
</comment>
<dbReference type="Gene3D" id="4.10.520.10">
    <property type="entry name" value="IHF-like DNA-binding proteins"/>
    <property type="match status" value="1"/>
</dbReference>
<dbReference type="PRINTS" id="PR01727">
    <property type="entry name" value="DNABINDINGHU"/>
</dbReference>
<dbReference type="Pfam" id="PF00216">
    <property type="entry name" value="Bac_DNA_binding"/>
    <property type="match status" value="1"/>
</dbReference>
<dbReference type="CDD" id="cd13831">
    <property type="entry name" value="HU"/>
    <property type="match status" value="1"/>
</dbReference>
<dbReference type="GO" id="GO:0003677">
    <property type="term" value="F:DNA binding"/>
    <property type="evidence" value="ECO:0007669"/>
    <property type="project" value="UniProtKB-KW"/>
</dbReference>
<dbReference type="SUPFAM" id="SSF47729">
    <property type="entry name" value="IHF-like DNA-binding proteins"/>
    <property type="match status" value="1"/>
</dbReference>
<evidence type="ECO:0000256" key="1">
    <source>
        <dbReference type="ARBA" id="ARBA00010529"/>
    </source>
</evidence>
<dbReference type="EMBL" id="AQHW01000017">
    <property type="protein sequence ID" value="KKB53968.1"/>
    <property type="molecule type" value="Genomic_DNA"/>
</dbReference>
<dbReference type="PANTHER" id="PTHR33175">
    <property type="entry name" value="DNA-BINDING PROTEIN HU"/>
    <property type="match status" value="1"/>
</dbReference>
<evidence type="ECO:0000313" key="5">
    <source>
        <dbReference type="EMBL" id="KKB53968.1"/>
    </source>
</evidence>
<dbReference type="SMART" id="SM00411">
    <property type="entry name" value="BHL"/>
    <property type="match status" value="1"/>
</dbReference>
<dbReference type="GO" id="GO:0030261">
    <property type="term" value="P:chromosome condensation"/>
    <property type="evidence" value="ECO:0007669"/>
    <property type="project" value="UniProtKB-KW"/>
</dbReference>
<dbReference type="STRING" id="1203610.HMPREF1536_03549"/>
<dbReference type="Proteomes" id="UP000033035">
    <property type="component" value="Unassembled WGS sequence"/>
</dbReference>
<proteinExistence type="inferred from homology"/>
<keyword evidence="6" id="KW-1185">Reference proteome</keyword>
<dbReference type="AlphaFoldDB" id="A0A0F5J898"/>
<name>A0A0F5J898_9BACT</name>
<keyword evidence="3" id="KW-0238">DNA-binding</keyword>
<dbReference type="InterPro" id="IPR020816">
    <property type="entry name" value="Histone-like_DNA-bd_CS"/>
</dbReference>
<evidence type="ECO:0000256" key="2">
    <source>
        <dbReference type="ARBA" id="ARBA00023067"/>
    </source>
</evidence>
<reference evidence="5 6" key="1">
    <citation type="submission" date="2013-04" db="EMBL/GenBank/DDBJ databases">
        <title>The Genome Sequence of Parabacteroides gordonii DSM 23371.</title>
        <authorList>
            <consortium name="The Broad Institute Genomics Platform"/>
            <person name="Earl A."/>
            <person name="Ward D."/>
            <person name="Feldgarden M."/>
            <person name="Gevers D."/>
            <person name="Martens E."/>
            <person name="Sakamoto M."/>
            <person name="Benno Y."/>
            <person name="Suzuki N."/>
            <person name="Matsunaga N."/>
            <person name="Koshihara K."/>
            <person name="Seki M."/>
            <person name="Komiya H."/>
            <person name="Walker B."/>
            <person name="Young S."/>
            <person name="Zeng Q."/>
            <person name="Gargeya S."/>
            <person name="Fitzgerald M."/>
            <person name="Haas B."/>
            <person name="Abouelleil A."/>
            <person name="Allen A.W."/>
            <person name="Alvarado L."/>
            <person name="Arachchi H.M."/>
            <person name="Berlin A.M."/>
            <person name="Chapman S.B."/>
            <person name="Gainer-Dewar J."/>
            <person name="Goldberg J."/>
            <person name="Griggs A."/>
            <person name="Gujja S."/>
            <person name="Hansen M."/>
            <person name="Howarth C."/>
            <person name="Imamovic A."/>
            <person name="Ireland A."/>
            <person name="Larimer J."/>
            <person name="McCowan C."/>
            <person name="Murphy C."/>
            <person name="Pearson M."/>
            <person name="Poon T.W."/>
            <person name="Priest M."/>
            <person name="Roberts A."/>
            <person name="Saif S."/>
            <person name="Shea T."/>
            <person name="Sisk P."/>
            <person name="Sykes S."/>
            <person name="Wortman J."/>
            <person name="Nusbaum C."/>
            <person name="Birren B."/>
        </authorList>
    </citation>
    <scope>NUCLEOTIDE SEQUENCE [LARGE SCALE GENOMIC DNA]</scope>
    <source>
        <strain evidence="5 6">MS-1</strain>
    </source>
</reference>
<dbReference type="GO" id="GO:0030527">
    <property type="term" value="F:structural constituent of chromatin"/>
    <property type="evidence" value="ECO:0007669"/>
    <property type="project" value="InterPro"/>
</dbReference>
<keyword evidence="2" id="KW-0226">DNA condensation</keyword>
<dbReference type="InterPro" id="IPR000119">
    <property type="entry name" value="Hist_DNA-bd"/>
</dbReference>
<evidence type="ECO:0008006" key="7">
    <source>
        <dbReference type="Google" id="ProtNLM"/>
    </source>
</evidence>
<dbReference type="PROSITE" id="PS00045">
    <property type="entry name" value="HISTONE_LIKE"/>
    <property type="match status" value="1"/>
</dbReference>
<organism evidence="5 6">
    <name type="scientific">Parabacteroides gordonii MS-1 = DSM 23371</name>
    <dbReference type="NCBI Taxonomy" id="1203610"/>
    <lineage>
        <taxon>Bacteria</taxon>
        <taxon>Pseudomonadati</taxon>
        <taxon>Bacteroidota</taxon>
        <taxon>Bacteroidia</taxon>
        <taxon>Bacteroidales</taxon>
        <taxon>Tannerellaceae</taxon>
        <taxon>Parabacteroides</taxon>
    </lineage>
</organism>
<evidence type="ECO:0000313" key="6">
    <source>
        <dbReference type="Proteomes" id="UP000033035"/>
    </source>
</evidence>
<protein>
    <recommendedName>
        <fullName evidence="7">DNA-binding protein HU</fullName>
    </recommendedName>
</protein>
<dbReference type="GO" id="GO:0005829">
    <property type="term" value="C:cytosol"/>
    <property type="evidence" value="ECO:0007669"/>
    <property type="project" value="TreeGrafter"/>
</dbReference>
<dbReference type="RefSeq" id="WP_028726797.1">
    <property type="nucleotide sequence ID" value="NZ_AUAE01000010.1"/>
</dbReference>
<dbReference type="HOGENOM" id="CLU_105066_3_3_10"/>
<sequence>MNRAELVAALAERSGLQKQKASKVLEAYMEIVTEVLSANDEVTLIGFGTLSPRPQNSRMARNPKTGEPVMIEARRTVKFKPGKFLLEAMNDKK</sequence>
<dbReference type="PANTHER" id="PTHR33175:SF3">
    <property type="entry name" value="DNA-BINDING PROTEIN HU-BETA"/>
    <property type="match status" value="1"/>
</dbReference>
<evidence type="ECO:0000256" key="4">
    <source>
        <dbReference type="RuleBase" id="RU003939"/>
    </source>
</evidence>
<comment type="similarity">
    <text evidence="1 4">Belongs to the bacterial histone-like protein family.</text>
</comment>